<gene>
    <name evidence="1" type="ORF">VII00023_00825</name>
</gene>
<keyword evidence="2" id="KW-1185">Reference proteome</keyword>
<organism evidence="1 2">
    <name type="scientific">Vibrio ichthyoenteri ATCC 700023</name>
    <dbReference type="NCBI Taxonomy" id="870968"/>
    <lineage>
        <taxon>Bacteria</taxon>
        <taxon>Pseudomonadati</taxon>
        <taxon>Pseudomonadota</taxon>
        <taxon>Gammaproteobacteria</taxon>
        <taxon>Vibrionales</taxon>
        <taxon>Vibrionaceae</taxon>
        <taxon>Vibrio</taxon>
    </lineage>
</organism>
<dbReference type="OrthoDB" id="6707589at2"/>
<proteinExistence type="predicted"/>
<dbReference type="EMBL" id="AFWF01000269">
    <property type="protein sequence ID" value="EGU33013.1"/>
    <property type="molecule type" value="Genomic_DNA"/>
</dbReference>
<evidence type="ECO:0000313" key="2">
    <source>
        <dbReference type="Proteomes" id="UP000004605"/>
    </source>
</evidence>
<accession>F9S6J3</accession>
<evidence type="ECO:0008006" key="3">
    <source>
        <dbReference type="Google" id="ProtNLM"/>
    </source>
</evidence>
<dbReference type="Proteomes" id="UP000004605">
    <property type="component" value="Unassembled WGS sequence"/>
</dbReference>
<sequence>MTSKLEQLKKKQEQLRLKIQKEQQKESSKKRKDDTRRKILLGAMVLERMERENDYKEQVTNKLDQYLTKNRDRELFELEVK</sequence>
<dbReference type="AlphaFoldDB" id="F9S6J3"/>
<protein>
    <recommendedName>
        <fullName evidence="3">Mobilization protein</fullName>
    </recommendedName>
</protein>
<dbReference type="RefSeq" id="WP_006714106.1">
    <property type="nucleotide sequence ID" value="NZ_AFWF01000269.1"/>
</dbReference>
<name>F9S6J3_9VIBR</name>
<reference evidence="1 2" key="1">
    <citation type="journal article" date="2012" name="Int. J. Syst. Evol. Microbiol.">
        <title>Vibrio caribbeanicus sp. nov., isolated from the marine sponge Scleritoderma cyanea.</title>
        <authorList>
            <person name="Hoffmann M."/>
            <person name="Monday S.R."/>
            <person name="Allard M.W."/>
            <person name="Strain E.A."/>
            <person name="Whittaker P."/>
            <person name="Naum M."/>
            <person name="McCarthy P.J."/>
            <person name="Lopez J.V."/>
            <person name="Fischer M."/>
            <person name="Brown E.W."/>
        </authorList>
    </citation>
    <scope>NUCLEOTIDE SEQUENCE [LARGE SCALE GENOMIC DNA]</scope>
    <source>
        <strain evidence="1 2">ATCC 700023</strain>
    </source>
</reference>
<evidence type="ECO:0000313" key="1">
    <source>
        <dbReference type="EMBL" id="EGU33013.1"/>
    </source>
</evidence>
<comment type="caution">
    <text evidence="1">The sequence shown here is derived from an EMBL/GenBank/DDBJ whole genome shotgun (WGS) entry which is preliminary data.</text>
</comment>